<comment type="caution">
    <text evidence="2">The sequence shown here is derived from an EMBL/GenBank/DDBJ whole genome shotgun (WGS) entry which is preliminary data.</text>
</comment>
<dbReference type="EMBL" id="JAGTXO010000018">
    <property type="protein sequence ID" value="KAG8462872.1"/>
    <property type="molecule type" value="Genomic_DNA"/>
</dbReference>
<sequence length="656" mass="69482">MASIRARQTESINRMLDLNRASGADYGAAWQEPWKVLIYDRACQDVISPLLRVGDLRNRGITLHLLIDSEREAVPDVPAIYFVMPTAENVAKIGDDCARRLYDAYHVNFAAPVSRELLEELAAVTLRAEAVSQVSQVVDQYLGYVSLEDELVDLNVRGSFRRLNDPAASDASIETLLDSIATAIFSVLATLGVVPIIRCPRGGAAQMVADRLARRLRDALRSGAPSFADGSGSSAAFQRPVLVLAERSADMAVVLQHPWSYRALCHDLLGMRLNRLQCADSAAADDIAGAAGAPNGGKRITHAYNLEPSDFFWRAQAASPFPAVAEAVDAAIQAYRVQVEAINAGNANGAAGGAAGRAACASGGGGSCDDLGESTRQLQAAMSALPELQERKRVIDMHTNIATALLHKIKMTGLDSFVSAEEAVLARSLSAADRATLEELVTTGAAGTAEDRVRLLSLYFLLSSPPDAELARLTAALRAQGADVRPLAYLRTMAAFRTRVAMAASDGGKAKAAGGVMNSVFNFADKVGVGASTRSLTSTLAANVKQLLPAKRETILTRAVAAVLEAKPHADVDGYLTVDPRVSAEAHAADPSLARRGPFREALVFVIGGGSYLEYQNLLDYAAQAQGGGRRVLYGCTELLTGSELLAQLAQLGPAT</sequence>
<dbReference type="Pfam" id="PF00995">
    <property type="entry name" value="Sec1"/>
    <property type="match status" value="1"/>
</dbReference>
<dbReference type="GO" id="GO:0016192">
    <property type="term" value="P:vesicle-mediated transport"/>
    <property type="evidence" value="ECO:0007669"/>
    <property type="project" value="InterPro"/>
</dbReference>
<gene>
    <name evidence="2" type="ORF">KFE25_001645</name>
</gene>
<proteinExistence type="inferred from homology"/>
<dbReference type="Gene3D" id="3.90.830.10">
    <property type="entry name" value="Syntaxin Binding Protein 1, Chain A, domain 2"/>
    <property type="match status" value="1"/>
</dbReference>
<accession>A0A8J5XK49</accession>
<evidence type="ECO:0000313" key="3">
    <source>
        <dbReference type="Proteomes" id="UP000751190"/>
    </source>
</evidence>
<comment type="similarity">
    <text evidence="1">Belongs to the STXBP/unc-18/SEC1 family.</text>
</comment>
<evidence type="ECO:0000256" key="1">
    <source>
        <dbReference type="ARBA" id="ARBA00009884"/>
    </source>
</evidence>
<dbReference type="InterPro" id="IPR027482">
    <property type="entry name" value="Sec1-like_dom2"/>
</dbReference>
<dbReference type="InterPro" id="IPR036045">
    <property type="entry name" value="Sec1-like_sf"/>
</dbReference>
<dbReference type="OMA" id="VNDLRAW"/>
<organism evidence="2 3">
    <name type="scientific">Diacronema lutheri</name>
    <name type="common">Unicellular marine alga</name>
    <name type="synonym">Monochrysis lutheri</name>
    <dbReference type="NCBI Taxonomy" id="2081491"/>
    <lineage>
        <taxon>Eukaryota</taxon>
        <taxon>Haptista</taxon>
        <taxon>Haptophyta</taxon>
        <taxon>Pavlovophyceae</taxon>
        <taxon>Pavlovales</taxon>
        <taxon>Pavlovaceae</taxon>
        <taxon>Diacronema</taxon>
    </lineage>
</organism>
<dbReference type="InterPro" id="IPR043154">
    <property type="entry name" value="Sec-1-like_dom1"/>
</dbReference>
<dbReference type="PIRSF" id="PIRSF005715">
    <property type="entry name" value="VPS45_Sec1"/>
    <property type="match status" value="1"/>
</dbReference>
<dbReference type="Gene3D" id="3.40.50.1910">
    <property type="match status" value="1"/>
</dbReference>
<dbReference type="InterPro" id="IPR001619">
    <property type="entry name" value="Sec1-like"/>
</dbReference>
<keyword evidence="3" id="KW-1185">Reference proteome</keyword>
<reference evidence="2" key="1">
    <citation type="submission" date="2021-05" db="EMBL/GenBank/DDBJ databases">
        <title>The genome of the haptophyte Pavlova lutheri (Diacronema luteri, Pavlovales) - a model for lipid biosynthesis in eukaryotic algae.</title>
        <authorList>
            <person name="Hulatt C.J."/>
            <person name="Posewitz M.C."/>
        </authorList>
    </citation>
    <scope>NUCLEOTIDE SEQUENCE</scope>
    <source>
        <strain evidence="2">NIVA-4/92</strain>
    </source>
</reference>
<dbReference type="Proteomes" id="UP000751190">
    <property type="component" value="Unassembled WGS sequence"/>
</dbReference>
<dbReference type="Gene3D" id="3.40.50.2060">
    <property type="match status" value="1"/>
</dbReference>
<dbReference type="PANTHER" id="PTHR11679">
    <property type="entry name" value="VESICLE PROTEIN SORTING-ASSOCIATED"/>
    <property type="match status" value="1"/>
</dbReference>
<dbReference type="AlphaFoldDB" id="A0A8J5XK49"/>
<protein>
    <submittedName>
        <fullName evidence="2">Uncharacterized protein</fullName>
    </submittedName>
</protein>
<name>A0A8J5XK49_DIALT</name>
<evidence type="ECO:0000313" key="2">
    <source>
        <dbReference type="EMBL" id="KAG8462872.1"/>
    </source>
</evidence>
<dbReference type="OrthoDB" id="10251230at2759"/>
<dbReference type="Gene3D" id="1.25.40.60">
    <property type="match status" value="1"/>
</dbReference>
<dbReference type="SUPFAM" id="SSF56815">
    <property type="entry name" value="Sec1/munc18-like (SM) proteins"/>
    <property type="match status" value="1"/>
</dbReference>
<dbReference type="InterPro" id="IPR043127">
    <property type="entry name" value="Sec-1-like_dom3a"/>
</dbReference>